<feature type="region of interest" description="Disordered" evidence="1">
    <location>
        <begin position="205"/>
        <end position="240"/>
    </location>
</feature>
<feature type="compositionally biased region" description="Low complexity" evidence="1">
    <location>
        <begin position="121"/>
        <end position="192"/>
    </location>
</feature>
<comment type="caution">
    <text evidence="3">The sequence shown here is derived from an EMBL/GenBank/DDBJ whole genome shotgun (WGS) entry which is preliminary data.</text>
</comment>
<organism evidence="3 4">
    <name type="scientific">Calycina marina</name>
    <dbReference type="NCBI Taxonomy" id="1763456"/>
    <lineage>
        <taxon>Eukaryota</taxon>
        <taxon>Fungi</taxon>
        <taxon>Dikarya</taxon>
        <taxon>Ascomycota</taxon>
        <taxon>Pezizomycotina</taxon>
        <taxon>Leotiomycetes</taxon>
        <taxon>Helotiales</taxon>
        <taxon>Pezizellaceae</taxon>
        <taxon>Calycina</taxon>
    </lineage>
</organism>
<evidence type="ECO:0000256" key="2">
    <source>
        <dbReference type="SAM" id="SignalP"/>
    </source>
</evidence>
<sequence length="270" mass="27693">MHLLPVLILNYAATAWAADMAAGQVQSFNALKQIMERQFHFCSLITAPFTCERSCGAGYTECIKFPDCYNPGLGQICCSDGSYCDSGEYCTDGGCCPNDIPLSQCGEVVLSTIAPAPPSPTSTTTFSDDDATPSSVPTSTTTFSDDDATPSSVPTSTTTFSDDDATPSPATIFSTTSPNPAASTSTDTTSTCSSDDFCFSTGATDPAVSTGNSPNGGTAQELNPLPTPVPGSVGNSSNTDEPLQVNLGSAMRPAGFYLIIGAIGVAILAM</sequence>
<proteinExistence type="predicted"/>
<dbReference type="OrthoDB" id="5409186at2759"/>
<feature type="chain" id="PRO_5040225078" evidence="2">
    <location>
        <begin position="18"/>
        <end position="270"/>
    </location>
</feature>
<keyword evidence="4" id="KW-1185">Reference proteome</keyword>
<feature type="region of interest" description="Disordered" evidence="1">
    <location>
        <begin position="116"/>
        <end position="192"/>
    </location>
</feature>
<dbReference type="Proteomes" id="UP000887226">
    <property type="component" value="Unassembled WGS sequence"/>
</dbReference>
<feature type="compositionally biased region" description="Polar residues" evidence="1">
    <location>
        <begin position="207"/>
        <end position="221"/>
    </location>
</feature>
<evidence type="ECO:0000313" key="4">
    <source>
        <dbReference type="Proteomes" id="UP000887226"/>
    </source>
</evidence>
<dbReference type="AlphaFoldDB" id="A0A9P7YUT9"/>
<protein>
    <submittedName>
        <fullName evidence="3">Uncharacterized protein</fullName>
    </submittedName>
</protein>
<dbReference type="EMBL" id="MU254540">
    <property type="protein sequence ID" value="KAG9240204.1"/>
    <property type="molecule type" value="Genomic_DNA"/>
</dbReference>
<keyword evidence="2" id="KW-0732">Signal</keyword>
<reference evidence="3" key="1">
    <citation type="journal article" date="2021" name="IMA Fungus">
        <title>Genomic characterization of three marine fungi, including Emericellopsis atlantica sp. nov. with signatures of a generalist lifestyle and marine biomass degradation.</title>
        <authorList>
            <person name="Hagestad O.C."/>
            <person name="Hou L."/>
            <person name="Andersen J.H."/>
            <person name="Hansen E.H."/>
            <person name="Altermark B."/>
            <person name="Li C."/>
            <person name="Kuhnert E."/>
            <person name="Cox R.J."/>
            <person name="Crous P.W."/>
            <person name="Spatafora J.W."/>
            <person name="Lail K."/>
            <person name="Amirebrahimi M."/>
            <person name="Lipzen A."/>
            <person name="Pangilinan J."/>
            <person name="Andreopoulos W."/>
            <person name="Hayes R.D."/>
            <person name="Ng V."/>
            <person name="Grigoriev I.V."/>
            <person name="Jackson S.A."/>
            <person name="Sutton T.D.S."/>
            <person name="Dobson A.D.W."/>
            <person name="Rama T."/>
        </authorList>
    </citation>
    <scope>NUCLEOTIDE SEQUENCE</scope>
    <source>
        <strain evidence="3">TRa3180A</strain>
    </source>
</reference>
<accession>A0A9P7YUT9</accession>
<evidence type="ECO:0000313" key="3">
    <source>
        <dbReference type="EMBL" id="KAG9240204.1"/>
    </source>
</evidence>
<evidence type="ECO:0000256" key="1">
    <source>
        <dbReference type="SAM" id="MobiDB-lite"/>
    </source>
</evidence>
<name>A0A9P7YUT9_9HELO</name>
<gene>
    <name evidence="3" type="ORF">BJ878DRAFT_311736</name>
</gene>
<feature type="signal peptide" evidence="2">
    <location>
        <begin position="1"/>
        <end position="17"/>
    </location>
</feature>